<evidence type="ECO:0000256" key="1">
    <source>
        <dbReference type="ARBA" id="ARBA00004496"/>
    </source>
</evidence>
<dbReference type="Pfam" id="PF00400">
    <property type="entry name" value="WD40"/>
    <property type="match status" value="4"/>
</dbReference>
<dbReference type="Pfam" id="PF09070">
    <property type="entry name" value="PFU"/>
    <property type="match status" value="1"/>
</dbReference>
<dbReference type="Pfam" id="PF08324">
    <property type="entry name" value="PUL"/>
    <property type="match status" value="1"/>
</dbReference>
<feature type="repeat" description="WD" evidence="6">
    <location>
        <begin position="87"/>
        <end position="119"/>
    </location>
</feature>
<dbReference type="GO" id="GO:0043161">
    <property type="term" value="P:proteasome-mediated ubiquitin-dependent protein catabolic process"/>
    <property type="evidence" value="ECO:0007669"/>
    <property type="project" value="TreeGrafter"/>
</dbReference>
<evidence type="ECO:0000256" key="6">
    <source>
        <dbReference type="PROSITE-ProRule" id="PRU00221"/>
    </source>
</evidence>
<dbReference type="InterPro" id="IPR038122">
    <property type="entry name" value="PFU_sf"/>
</dbReference>
<dbReference type="SMART" id="SM00320">
    <property type="entry name" value="WD40"/>
    <property type="match status" value="4"/>
</dbReference>
<dbReference type="PANTHER" id="PTHR19849">
    <property type="entry name" value="PHOSPHOLIPASE A-2-ACTIVATING PROTEIN"/>
    <property type="match status" value="1"/>
</dbReference>
<comment type="similarity">
    <text evidence="2">Belongs to the WD repeat PLAP family.</text>
</comment>
<protein>
    <submittedName>
        <fullName evidence="10">Putative phospholipase A-2-activating protein</fullName>
    </submittedName>
</protein>
<dbReference type="Gene3D" id="2.130.10.10">
    <property type="entry name" value="YVTN repeat-like/Quinoprotein amine dehydrogenase"/>
    <property type="match status" value="1"/>
</dbReference>
<dbReference type="EMBL" id="MRZV01000478">
    <property type="protein sequence ID" value="PIK49138.1"/>
    <property type="molecule type" value="Genomic_DNA"/>
</dbReference>
<dbReference type="CDD" id="cd00200">
    <property type="entry name" value="WD40"/>
    <property type="match status" value="1"/>
</dbReference>
<dbReference type="PROSITE" id="PS51396">
    <property type="entry name" value="PUL"/>
    <property type="match status" value="1"/>
</dbReference>
<accession>A0A2G8KMH3</accession>
<feature type="domain" description="PUL" evidence="9">
    <location>
        <begin position="422"/>
        <end position="682"/>
    </location>
</feature>
<evidence type="ECO:0000256" key="7">
    <source>
        <dbReference type="SAM" id="MobiDB-lite"/>
    </source>
</evidence>
<keyword evidence="11" id="KW-1185">Reference proteome</keyword>
<dbReference type="SUPFAM" id="SSF50978">
    <property type="entry name" value="WD40 repeat-like"/>
    <property type="match status" value="1"/>
</dbReference>
<comment type="caution">
    <text evidence="10">The sequence shown here is derived from an EMBL/GenBank/DDBJ whole genome shotgun (WGS) entry which is preliminary data.</text>
</comment>
<feature type="domain" description="PFU" evidence="8">
    <location>
        <begin position="291"/>
        <end position="391"/>
    </location>
</feature>
<dbReference type="InterPro" id="IPR001680">
    <property type="entry name" value="WD40_rpt"/>
</dbReference>
<dbReference type="STRING" id="307972.A0A2G8KMH3"/>
<name>A0A2G8KMH3_STIJA</name>
<evidence type="ECO:0000313" key="11">
    <source>
        <dbReference type="Proteomes" id="UP000230750"/>
    </source>
</evidence>
<evidence type="ECO:0000313" key="10">
    <source>
        <dbReference type="EMBL" id="PIK49138.1"/>
    </source>
</evidence>
<dbReference type="Gene3D" id="1.25.10.10">
    <property type="entry name" value="Leucine-rich Repeat Variant"/>
    <property type="match status" value="1"/>
</dbReference>
<keyword evidence="4 6" id="KW-0853">WD repeat</keyword>
<dbReference type="PANTHER" id="PTHR19849:SF0">
    <property type="entry name" value="PHOSPHOLIPASE A-2-ACTIVATING PROTEIN"/>
    <property type="match status" value="1"/>
</dbReference>
<evidence type="ECO:0000256" key="5">
    <source>
        <dbReference type="ARBA" id="ARBA00022737"/>
    </source>
</evidence>
<organism evidence="10 11">
    <name type="scientific">Stichopus japonicus</name>
    <name type="common">Sea cucumber</name>
    <dbReference type="NCBI Taxonomy" id="307972"/>
    <lineage>
        <taxon>Eukaryota</taxon>
        <taxon>Metazoa</taxon>
        <taxon>Echinodermata</taxon>
        <taxon>Eleutherozoa</taxon>
        <taxon>Echinozoa</taxon>
        <taxon>Holothuroidea</taxon>
        <taxon>Aspidochirotacea</taxon>
        <taxon>Aspidochirotida</taxon>
        <taxon>Stichopodidae</taxon>
        <taxon>Apostichopus</taxon>
    </lineage>
</organism>
<keyword evidence="3" id="KW-0963">Cytoplasm</keyword>
<dbReference type="InterPro" id="IPR011989">
    <property type="entry name" value="ARM-like"/>
</dbReference>
<dbReference type="OrthoDB" id="10265988at2759"/>
<evidence type="ECO:0000256" key="4">
    <source>
        <dbReference type="ARBA" id="ARBA00022574"/>
    </source>
</evidence>
<evidence type="ECO:0000259" key="9">
    <source>
        <dbReference type="PROSITE" id="PS51396"/>
    </source>
</evidence>
<dbReference type="AlphaFoldDB" id="A0A2G8KMH3"/>
<feature type="repeat" description="WD" evidence="6">
    <location>
        <begin position="48"/>
        <end position="78"/>
    </location>
</feature>
<dbReference type="InterPro" id="IPR015155">
    <property type="entry name" value="PFU"/>
</dbReference>
<dbReference type="GO" id="GO:0005737">
    <property type="term" value="C:cytoplasm"/>
    <property type="evidence" value="ECO:0007669"/>
    <property type="project" value="UniProtKB-SubCell"/>
</dbReference>
<gene>
    <name evidence="10" type="ORF">BSL78_13972</name>
</gene>
<dbReference type="Gene3D" id="3.10.20.870">
    <property type="entry name" value="PFU (PLAA family ubiquitin binding), C-terminal domain"/>
    <property type="match status" value="1"/>
</dbReference>
<dbReference type="Proteomes" id="UP000230750">
    <property type="component" value="Unassembled WGS sequence"/>
</dbReference>
<dbReference type="PROSITE" id="PS50082">
    <property type="entry name" value="WD_REPEATS_2"/>
    <property type="match status" value="3"/>
</dbReference>
<reference evidence="10 11" key="1">
    <citation type="journal article" date="2017" name="PLoS Biol.">
        <title>The sea cucumber genome provides insights into morphological evolution and visceral regeneration.</title>
        <authorList>
            <person name="Zhang X."/>
            <person name="Sun L."/>
            <person name="Yuan J."/>
            <person name="Sun Y."/>
            <person name="Gao Y."/>
            <person name="Zhang L."/>
            <person name="Li S."/>
            <person name="Dai H."/>
            <person name="Hamel J.F."/>
            <person name="Liu C."/>
            <person name="Yu Y."/>
            <person name="Liu S."/>
            <person name="Lin W."/>
            <person name="Guo K."/>
            <person name="Jin S."/>
            <person name="Xu P."/>
            <person name="Storey K.B."/>
            <person name="Huan P."/>
            <person name="Zhang T."/>
            <person name="Zhou Y."/>
            <person name="Zhang J."/>
            <person name="Lin C."/>
            <person name="Li X."/>
            <person name="Xing L."/>
            <person name="Huo D."/>
            <person name="Sun M."/>
            <person name="Wang L."/>
            <person name="Mercier A."/>
            <person name="Li F."/>
            <person name="Yang H."/>
            <person name="Xiang J."/>
        </authorList>
    </citation>
    <scope>NUCLEOTIDE SEQUENCE [LARGE SCALE GENOMIC DNA]</scope>
    <source>
        <strain evidence="10">Shaxun</strain>
        <tissue evidence="10">Muscle</tissue>
    </source>
</reference>
<dbReference type="GO" id="GO:0010992">
    <property type="term" value="P:ubiquitin recycling"/>
    <property type="evidence" value="ECO:0007669"/>
    <property type="project" value="TreeGrafter"/>
</dbReference>
<dbReference type="PROSITE" id="PS50294">
    <property type="entry name" value="WD_REPEATS_REGION"/>
    <property type="match status" value="2"/>
</dbReference>
<dbReference type="PROSITE" id="PS51394">
    <property type="entry name" value="PFU"/>
    <property type="match status" value="1"/>
</dbReference>
<sequence length="683" mass="74890">MGGHESFISSVATLPPNEKYPQGLIVTGGNDAKINAYTLESPMPVYTLTGHSGTVCALAFGKFGTLLSGSWDCSAKVWLDSRCMLTLEGHEAAIWDVALMPSQGLMLTASADKLIKLWKAGKCERTFKGHQDCVRGLAVVSDVEFLSVSNDTTIRRWLITGDCMETFHGHTNFIYSISLLADGQGFVSSGEDRTVKVWKEGECKQTITLPAQSVCDGVARVFTTDPERIADPDTQAMFERQLSSFAMPAKTQAFGDIKMEDLPDSSDLRKPGSKDGQTKLIRAGNKVEAYSWSVAEDKWTKIGDVVGGEGDDVTPSTSKVMYEGKEYDHVFDVDIEDGARPLKLPFNLTDDPWMEAQKFIHRNDLSQYYLEEVANFIIKNTKGVTLQAATPGFHDPFTGGATQPPPMNHSQQLSNGASRANQYFPQTDFVTFDSIKANAVLGKIQEFNTQVTESEQLSQEEMSTLESFIERVADPSGDPPTAHQLGTLWKLLQWPHDKVFPGLDVLRLAIRHPVVNQHLCNSKDGGQFISHLLKLGSQANPGTNQMLALRTLCNAFSQPDGLSLLEQHRERLVQSVLDFKASSHKGTRIALSTLLLNFAAKLSRSGDVESRAQCMSSAALLLQDEKEVEAVFRLMVAIGTLSSDDNALAIVRSLDLKPILKGYESITDPAKVGECAVCLQKIL</sequence>
<comment type="subcellular location">
    <subcellularLocation>
        <location evidence="1">Cytoplasm</location>
    </subcellularLocation>
</comment>
<feature type="region of interest" description="Disordered" evidence="7">
    <location>
        <begin position="397"/>
        <end position="416"/>
    </location>
</feature>
<dbReference type="GO" id="GO:0005634">
    <property type="term" value="C:nucleus"/>
    <property type="evidence" value="ECO:0007669"/>
    <property type="project" value="TreeGrafter"/>
</dbReference>
<evidence type="ECO:0000256" key="2">
    <source>
        <dbReference type="ARBA" id="ARBA00008495"/>
    </source>
</evidence>
<dbReference type="FunFam" id="1.25.10.10:FF:000163">
    <property type="entry name" value="Phospholipase A-2-activating protein, putative"/>
    <property type="match status" value="1"/>
</dbReference>
<evidence type="ECO:0000259" key="8">
    <source>
        <dbReference type="PROSITE" id="PS51394"/>
    </source>
</evidence>
<keyword evidence="5" id="KW-0677">Repeat</keyword>
<dbReference type="InterPro" id="IPR015943">
    <property type="entry name" value="WD40/YVTN_repeat-like_dom_sf"/>
</dbReference>
<dbReference type="InterPro" id="IPR013535">
    <property type="entry name" value="PUL_dom"/>
</dbReference>
<dbReference type="GO" id="GO:0043130">
    <property type="term" value="F:ubiquitin binding"/>
    <property type="evidence" value="ECO:0007669"/>
    <property type="project" value="TreeGrafter"/>
</dbReference>
<feature type="repeat" description="WD" evidence="6">
    <location>
        <begin position="167"/>
        <end position="199"/>
    </location>
</feature>
<evidence type="ECO:0000256" key="3">
    <source>
        <dbReference type="ARBA" id="ARBA00022490"/>
    </source>
</evidence>
<proteinExistence type="inferred from homology"/>
<dbReference type="InterPro" id="IPR036322">
    <property type="entry name" value="WD40_repeat_dom_sf"/>
</dbReference>